<proteinExistence type="predicted"/>
<dbReference type="Proteomes" id="UP000024635">
    <property type="component" value="Unassembled WGS sequence"/>
</dbReference>
<dbReference type="EMBL" id="JARK01001367">
    <property type="protein sequence ID" value="EYC17199.1"/>
    <property type="molecule type" value="Genomic_DNA"/>
</dbReference>
<evidence type="ECO:0000313" key="2">
    <source>
        <dbReference type="Proteomes" id="UP000024635"/>
    </source>
</evidence>
<organism evidence="1 2">
    <name type="scientific">Ancylostoma ceylanicum</name>
    <dbReference type="NCBI Taxonomy" id="53326"/>
    <lineage>
        <taxon>Eukaryota</taxon>
        <taxon>Metazoa</taxon>
        <taxon>Ecdysozoa</taxon>
        <taxon>Nematoda</taxon>
        <taxon>Chromadorea</taxon>
        <taxon>Rhabditida</taxon>
        <taxon>Rhabditina</taxon>
        <taxon>Rhabditomorpha</taxon>
        <taxon>Strongyloidea</taxon>
        <taxon>Ancylostomatidae</taxon>
        <taxon>Ancylostomatinae</taxon>
        <taxon>Ancylostoma</taxon>
    </lineage>
</organism>
<name>A0A016UP76_9BILA</name>
<evidence type="ECO:0000313" key="1">
    <source>
        <dbReference type="EMBL" id="EYC17199.1"/>
    </source>
</evidence>
<dbReference type="AlphaFoldDB" id="A0A016UP76"/>
<keyword evidence="2" id="KW-1185">Reference proteome</keyword>
<gene>
    <name evidence="1" type="primary">Acey_s0031.g2329</name>
    <name evidence="1" type="ORF">Y032_0031g2329</name>
</gene>
<sequence>MSIPKLLRLKDRMCCTVDDKCSSFVAIPQPKEGNHQQRTVRFHYTIYGGTTGTSITPFTDWTRTPYTAVARQHQTSTALSHVA</sequence>
<reference evidence="2" key="1">
    <citation type="journal article" date="2015" name="Nat. Genet.">
        <title>The genome and transcriptome of the zoonotic hookworm Ancylostoma ceylanicum identify infection-specific gene families.</title>
        <authorList>
            <person name="Schwarz E.M."/>
            <person name="Hu Y."/>
            <person name="Antoshechkin I."/>
            <person name="Miller M.M."/>
            <person name="Sternberg P.W."/>
            <person name="Aroian R.V."/>
        </authorList>
    </citation>
    <scope>NUCLEOTIDE SEQUENCE</scope>
    <source>
        <strain evidence="2">HY135</strain>
    </source>
</reference>
<comment type="caution">
    <text evidence="1">The sequence shown here is derived from an EMBL/GenBank/DDBJ whole genome shotgun (WGS) entry which is preliminary data.</text>
</comment>
<protein>
    <submittedName>
        <fullName evidence="1">Uncharacterized protein</fullName>
    </submittedName>
</protein>
<accession>A0A016UP76</accession>